<dbReference type="AlphaFoldDB" id="A0A1E3P2F0"/>
<comment type="subcellular location">
    <subcellularLocation>
        <location evidence="1">Mitochondrion outer membrane</location>
        <topology evidence="1">Multi-pass membrane protein</topology>
    </subcellularLocation>
</comment>
<dbReference type="Pfam" id="PF01103">
    <property type="entry name" value="Omp85"/>
    <property type="match status" value="1"/>
</dbReference>
<proteinExistence type="inferred from homology"/>
<feature type="domain" description="Bacterial surface antigen (D15)" evidence="6">
    <location>
        <begin position="172"/>
        <end position="491"/>
    </location>
</feature>
<dbReference type="GeneID" id="30197702"/>
<dbReference type="RefSeq" id="XP_019038284.1">
    <property type="nucleotide sequence ID" value="XM_019180456.1"/>
</dbReference>
<keyword evidence="5" id="KW-0472">Membrane</keyword>
<dbReference type="GO" id="GO:0045040">
    <property type="term" value="P:protein insertion into mitochondrial outer membrane"/>
    <property type="evidence" value="ECO:0007669"/>
    <property type="project" value="TreeGrafter"/>
</dbReference>
<protein>
    <recommendedName>
        <fullName evidence="6">Bacterial surface antigen (D15) domain-containing protein</fullName>
    </recommendedName>
</protein>
<accession>A0A1E3P2F0</accession>
<keyword evidence="3" id="KW-1134">Transmembrane beta strand</keyword>
<evidence type="ECO:0000256" key="1">
    <source>
        <dbReference type="ARBA" id="ARBA00004374"/>
    </source>
</evidence>
<dbReference type="Proteomes" id="UP000094112">
    <property type="component" value="Unassembled WGS sequence"/>
</dbReference>
<evidence type="ECO:0000313" key="7">
    <source>
        <dbReference type="EMBL" id="ODQ59077.1"/>
    </source>
</evidence>
<gene>
    <name evidence="7" type="ORF">WICANDRAFT_105904</name>
</gene>
<keyword evidence="4" id="KW-0812">Transmembrane</keyword>
<organism evidence="7 8">
    <name type="scientific">Wickerhamomyces anomalus (strain ATCC 58044 / CBS 1984 / NCYC 433 / NRRL Y-366-8)</name>
    <name type="common">Yeast</name>
    <name type="synonym">Hansenula anomala</name>
    <dbReference type="NCBI Taxonomy" id="683960"/>
    <lineage>
        <taxon>Eukaryota</taxon>
        <taxon>Fungi</taxon>
        <taxon>Dikarya</taxon>
        <taxon>Ascomycota</taxon>
        <taxon>Saccharomycotina</taxon>
        <taxon>Saccharomycetes</taxon>
        <taxon>Phaffomycetales</taxon>
        <taxon>Wickerhamomycetaceae</taxon>
        <taxon>Wickerhamomyces</taxon>
    </lineage>
</organism>
<dbReference type="InterPro" id="IPR039910">
    <property type="entry name" value="D15-like"/>
</dbReference>
<dbReference type="OrthoDB" id="1724197at2759"/>
<comment type="similarity">
    <text evidence="2">Belongs to the SAM50/omp85 family.</text>
</comment>
<evidence type="ECO:0000256" key="5">
    <source>
        <dbReference type="ARBA" id="ARBA00023136"/>
    </source>
</evidence>
<sequence length="492" mass="55644">MSLDLKDDDNVINRITNGFKPKDQELSQLDKLEIEKHQIIQKQGKLFLEELFRNNSTRPIHVSKVQIEGTEQFRDSFLTAQILPFINDSQNLTKLLTNVDKVSSNFFKTSTIDNFAINLTTPPYRSSSHIPENAIEIIPHIKLFPVKKFMAKTGTNIGNGEGDGYMTFQFKNIFGGGENVIFDATTGTRTRSSYLLNYSSPFFNNANWKSDNSLFITSRKIDWSSHEQLIKGLNNKLVSINLGNESQINHEFSVENILRSITNVSPLASNNVLYHAGDDFKTSLIYKFGFDSRNDRTLPTRGAYFSLINEISGIFPKFNTSKFLKQSFESAYATNFNDGDQILNISFRGGWLYSFKNTTHLMDRFYLGGPNDVRGFFFNGLGPRNFNDTLGGDVFLSGGISLFNRIPFVSKESNFKLHSFVNFGRLIPLDKNEHISHTVKELLSEPSIGAGFGLVFKHPVARFELNFVLPVTAHENDSSRKGLQYGIGLTFM</sequence>
<dbReference type="Gene3D" id="2.40.160.50">
    <property type="entry name" value="membrane protein fhac: a member of the omp85/tpsb transporter family"/>
    <property type="match status" value="1"/>
</dbReference>
<dbReference type="InterPro" id="IPR000184">
    <property type="entry name" value="Bac_surfAg_D15"/>
</dbReference>
<name>A0A1E3P2F0_WICAA</name>
<evidence type="ECO:0000256" key="2">
    <source>
        <dbReference type="ARBA" id="ARBA00010913"/>
    </source>
</evidence>
<dbReference type="PANTHER" id="PTHR12815:SF18">
    <property type="entry name" value="SORTING AND ASSEMBLY MACHINERY COMPONENT 50 HOMOLOG"/>
    <property type="match status" value="1"/>
</dbReference>
<evidence type="ECO:0000256" key="3">
    <source>
        <dbReference type="ARBA" id="ARBA00022452"/>
    </source>
</evidence>
<keyword evidence="8" id="KW-1185">Reference proteome</keyword>
<evidence type="ECO:0000259" key="6">
    <source>
        <dbReference type="Pfam" id="PF01103"/>
    </source>
</evidence>
<reference evidence="7 8" key="1">
    <citation type="journal article" date="2016" name="Proc. Natl. Acad. Sci. U.S.A.">
        <title>Comparative genomics of biotechnologically important yeasts.</title>
        <authorList>
            <person name="Riley R."/>
            <person name="Haridas S."/>
            <person name="Wolfe K.H."/>
            <person name="Lopes M.R."/>
            <person name="Hittinger C.T."/>
            <person name="Goeker M."/>
            <person name="Salamov A.A."/>
            <person name="Wisecaver J.H."/>
            <person name="Long T.M."/>
            <person name="Calvey C.H."/>
            <person name="Aerts A.L."/>
            <person name="Barry K.W."/>
            <person name="Choi C."/>
            <person name="Clum A."/>
            <person name="Coughlan A.Y."/>
            <person name="Deshpande S."/>
            <person name="Douglass A.P."/>
            <person name="Hanson S.J."/>
            <person name="Klenk H.-P."/>
            <person name="LaButti K.M."/>
            <person name="Lapidus A."/>
            <person name="Lindquist E.A."/>
            <person name="Lipzen A.M."/>
            <person name="Meier-Kolthoff J.P."/>
            <person name="Ohm R.A."/>
            <person name="Otillar R.P."/>
            <person name="Pangilinan J.L."/>
            <person name="Peng Y."/>
            <person name="Rokas A."/>
            <person name="Rosa C.A."/>
            <person name="Scheuner C."/>
            <person name="Sibirny A.A."/>
            <person name="Slot J.C."/>
            <person name="Stielow J.B."/>
            <person name="Sun H."/>
            <person name="Kurtzman C.P."/>
            <person name="Blackwell M."/>
            <person name="Grigoriev I.V."/>
            <person name="Jeffries T.W."/>
        </authorList>
    </citation>
    <scope>NUCLEOTIDE SEQUENCE [LARGE SCALE GENOMIC DNA]</scope>
    <source>
        <strain evidence="8">ATCC 58044 / CBS 1984 / NCYC 433 / NRRL Y-366-8</strain>
    </source>
</reference>
<evidence type="ECO:0000256" key="4">
    <source>
        <dbReference type="ARBA" id="ARBA00022692"/>
    </source>
</evidence>
<dbReference type="PANTHER" id="PTHR12815">
    <property type="entry name" value="SORTING AND ASSEMBLY MACHINERY SAMM50 PROTEIN FAMILY MEMBER"/>
    <property type="match status" value="1"/>
</dbReference>
<dbReference type="STRING" id="683960.A0A1E3P2F0"/>
<evidence type="ECO:0000313" key="8">
    <source>
        <dbReference type="Proteomes" id="UP000094112"/>
    </source>
</evidence>
<dbReference type="GO" id="GO:0005741">
    <property type="term" value="C:mitochondrial outer membrane"/>
    <property type="evidence" value="ECO:0007669"/>
    <property type="project" value="UniProtKB-SubCell"/>
</dbReference>
<dbReference type="EMBL" id="KV454211">
    <property type="protein sequence ID" value="ODQ59077.1"/>
    <property type="molecule type" value="Genomic_DNA"/>
</dbReference>